<feature type="repeat" description="CXXCXGXG motif" evidence="12">
    <location>
        <begin position="209"/>
        <end position="216"/>
    </location>
</feature>
<dbReference type="PRINTS" id="PR00625">
    <property type="entry name" value="JDOMAIN"/>
</dbReference>
<dbReference type="SUPFAM" id="SSF46565">
    <property type="entry name" value="Chaperone J-domain"/>
    <property type="match status" value="1"/>
</dbReference>
<proteinExistence type="inferred from homology"/>
<dbReference type="AlphaFoldDB" id="A0A538SJM2"/>
<dbReference type="PROSITE" id="PS51188">
    <property type="entry name" value="ZF_CR"/>
    <property type="match status" value="1"/>
</dbReference>
<comment type="subunit">
    <text evidence="12">Homodimer.</text>
</comment>
<dbReference type="Pfam" id="PF00226">
    <property type="entry name" value="DnaJ"/>
    <property type="match status" value="1"/>
</dbReference>
<dbReference type="SUPFAM" id="SSF49493">
    <property type="entry name" value="HSP40/DnaJ peptide-binding domain"/>
    <property type="match status" value="2"/>
</dbReference>
<dbReference type="Gene3D" id="2.60.260.20">
    <property type="entry name" value="Urease metallochaperone UreE, N-terminal domain"/>
    <property type="match status" value="2"/>
</dbReference>
<dbReference type="GO" id="GO:0031072">
    <property type="term" value="F:heat shock protein binding"/>
    <property type="evidence" value="ECO:0007669"/>
    <property type="project" value="InterPro"/>
</dbReference>
<evidence type="ECO:0000313" key="18">
    <source>
        <dbReference type="Proteomes" id="UP000320184"/>
    </source>
</evidence>
<feature type="binding site" evidence="12">
    <location>
        <position position="158"/>
    </location>
    <ligand>
        <name>Zn(2+)</name>
        <dbReference type="ChEBI" id="CHEBI:29105"/>
        <label>1</label>
    </ligand>
</feature>
<feature type="binding site" evidence="12">
    <location>
        <position position="198"/>
    </location>
    <ligand>
        <name>Zn(2+)</name>
        <dbReference type="ChEBI" id="CHEBI:29105"/>
        <label>2</label>
    </ligand>
</feature>
<feature type="binding site" evidence="12">
    <location>
        <position position="195"/>
    </location>
    <ligand>
        <name>Zn(2+)</name>
        <dbReference type="ChEBI" id="CHEBI:29105"/>
        <label>2</label>
    </ligand>
</feature>
<dbReference type="CDD" id="cd10747">
    <property type="entry name" value="DnaJ_C"/>
    <property type="match status" value="1"/>
</dbReference>
<dbReference type="GO" id="GO:0005524">
    <property type="term" value="F:ATP binding"/>
    <property type="evidence" value="ECO:0007669"/>
    <property type="project" value="InterPro"/>
</dbReference>
<dbReference type="InterPro" id="IPR001305">
    <property type="entry name" value="HSP_DnaJ_Cys-rich_dom"/>
</dbReference>
<evidence type="ECO:0000256" key="4">
    <source>
        <dbReference type="ARBA" id="ARBA00022737"/>
    </source>
</evidence>
<keyword evidence="6 12" id="KW-0862">Zinc</keyword>
<dbReference type="Gene3D" id="2.10.230.10">
    <property type="entry name" value="Heat shock protein DnaJ, cysteine-rich domain"/>
    <property type="match status" value="1"/>
</dbReference>
<evidence type="ECO:0000256" key="5">
    <source>
        <dbReference type="ARBA" id="ARBA00022771"/>
    </source>
</evidence>
<dbReference type="PANTHER" id="PTHR43096:SF48">
    <property type="entry name" value="CHAPERONE PROTEIN DNAJ"/>
    <property type="match status" value="1"/>
</dbReference>
<evidence type="ECO:0000256" key="7">
    <source>
        <dbReference type="ARBA" id="ARBA00023016"/>
    </source>
</evidence>
<dbReference type="GO" id="GO:0051082">
    <property type="term" value="F:unfolded protein binding"/>
    <property type="evidence" value="ECO:0007669"/>
    <property type="project" value="UniProtKB-UniRule"/>
</dbReference>
<sequence>MSKRDYYEVLGVERGASEDEIKKAYRKMAFQNHPDRNPGDKAAEQRFKEATEAYEILRDQEKRGRYDQFGHAGVGGAAGGGAGYDFSGFDLADALRAFMRDFGGGSGLEDLFGDGRSGRASATRGDDLQVRVKLTLEEVASGVEKKIRVKHLTPCATCGGRGGEGEVSCAQCHGRGQVRRVQQSIFGQFVNVSVCPKCRGEGRTLRESCKSCGGEGRVSDTETLSVKVPRGVANGNFIPLRGMGDAGFRGGPAGDLIVWIEERPHPLFDRDSDDLRLALPVSFATLALGGRIEVPTLDGSPATLNVPAGTPSGQVLRLKGRGLPSLRGGQGDLMVRLTVWVPERLGGAERRILEELGRAEGFRPPRPGKMPFERGKDAFAG</sequence>
<dbReference type="InterPro" id="IPR002939">
    <property type="entry name" value="DnaJ_C"/>
</dbReference>
<dbReference type="GO" id="GO:0009408">
    <property type="term" value="P:response to heat"/>
    <property type="evidence" value="ECO:0007669"/>
    <property type="project" value="InterPro"/>
</dbReference>
<dbReference type="GO" id="GO:0042026">
    <property type="term" value="P:protein refolding"/>
    <property type="evidence" value="ECO:0007669"/>
    <property type="project" value="TreeGrafter"/>
</dbReference>
<dbReference type="SMART" id="SM00271">
    <property type="entry name" value="DnaJ"/>
    <property type="match status" value="1"/>
</dbReference>
<evidence type="ECO:0000256" key="14">
    <source>
        <dbReference type="SAM" id="MobiDB-lite"/>
    </source>
</evidence>
<evidence type="ECO:0000256" key="9">
    <source>
        <dbReference type="ARBA" id="ARBA00053423"/>
    </source>
</evidence>
<dbReference type="InterPro" id="IPR001623">
    <property type="entry name" value="DnaJ_domain"/>
</dbReference>
<keyword evidence="8 12" id="KW-0143">Chaperone</keyword>
<dbReference type="InterPro" id="IPR008971">
    <property type="entry name" value="HSP40/DnaJ_pept-bd"/>
</dbReference>
<keyword evidence="4 12" id="KW-0677">Repeat</keyword>
<dbReference type="NCBIfam" id="NF008035">
    <property type="entry name" value="PRK10767.1"/>
    <property type="match status" value="1"/>
</dbReference>
<feature type="binding site" evidence="12">
    <location>
        <position position="209"/>
    </location>
    <ligand>
        <name>Zn(2+)</name>
        <dbReference type="ChEBI" id="CHEBI:29105"/>
        <label>1</label>
    </ligand>
</feature>
<feature type="domain" description="J" evidence="15">
    <location>
        <begin position="5"/>
        <end position="70"/>
    </location>
</feature>
<dbReference type="SUPFAM" id="SSF57938">
    <property type="entry name" value="DnaJ/Hsp40 cysteine-rich domain"/>
    <property type="match status" value="1"/>
</dbReference>
<dbReference type="CDD" id="cd10719">
    <property type="entry name" value="DnaJ_zf"/>
    <property type="match status" value="1"/>
</dbReference>
<dbReference type="GO" id="GO:0008270">
    <property type="term" value="F:zinc ion binding"/>
    <property type="evidence" value="ECO:0007669"/>
    <property type="project" value="UniProtKB-UniRule"/>
</dbReference>
<dbReference type="Gene3D" id="1.10.287.110">
    <property type="entry name" value="DnaJ domain"/>
    <property type="match status" value="1"/>
</dbReference>
<evidence type="ECO:0000256" key="12">
    <source>
        <dbReference type="HAMAP-Rule" id="MF_01152"/>
    </source>
</evidence>
<evidence type="ECO:0000313" key="17">
    <source>
        <dbReference type="EMBL" id="TMQ51561.1"/>
    </source>
</evidence>
<feature type="compositionally biased region" description="Basic and acidic residues" evidence="14">
    <location>
        <begin position="371"/>
        <end position="381"/>
    </location>
</feature>
<dbReference type="EMBL" id="VBOT01000067">
    <property type="protein sequence ID" value="TMQ51561.1"/>
    <property type="molecule type" value="Genomic_DNA"/>
</dbReference>
<comment type="similarity">
    <text evidence="10 12">Belongs to the DnaJ family.</text>
</comment>
<dbReference type="FunFam" id="2.10.230.10:FF:000002">
    <property type="entry name" value="Molecular chaperone DnaJ"/>
    <property type="match status" value="1"/>
</dbReference>
<dbReference type="PANTHER" id="PTHR43096">
    <property type="entry name" value="DNAJ HOMOLOG 1, MITOCHONDRIAL-RELATED"/>
    <property type="match status" value="1"/>
</dbReference>
<keyword evidence="1 12" id="KW-0963">Cytoplasm</keyword>
<feature type="binding site" evidence="12">
    <location>
        <position position="155"/>
    </location>
    <ligand>
        <name>Zn(2+)</name>
        <dbReference type="ChEBI" id="CHEBI:29105"/>
        <label>1</label>
    </ligand>
</feature>
<organism evidence="17 18">
    <name type="scientific">Eiseniibacteriota bacterium</name>
    <dbReference type="NCBI Taxonomy" id="2212470"/>
    <lineage>
        <taxon>Bacteria</taxon>
        <taxon>Candidatus Eiseniibacteriota</taxon>
    </lineage>
</organism>
<comment type="caution">
    <text evidence="17">The sequence shown here is derived from an EMBL/GenBank/DDBJ whole genome shotgun (WGS) entry which is preliminary data.</text>
</comment>
<dbReference type="FunFam" id="2.60.260.20:FF:000013">
    <property type="entry name" value="DnaJ subfamily B member 11"/>
    <property type="match status" value="1"/>
</dbReference>
<feature type="binding site" evidence="12">
    <location>
        <position position="212"/>
    </location>
    <ligand>
        <name>Zn(2+)</name>
        <dbReference type="ChEBI" id="CHEBI:29105"/>
        <label>1</label>
    </ligand>
</feature>
<gene>
    <name evidence="12 17" type="primary">dnaJ</name>
    <name evidence="17" type="ORF">E6K73_05450</name>
</gene>
<dbReference type="InterPro" id="IPR036869">
    <property type="entry name" value="J_dom_sf"/>
</dbReference>
<evidence type="ECO:0000256" key="10">
    <source>
        <dbReference type="ARBA" id="ARBA00061004"/>
    </source>
</evidence>
<dbReference type="GO" id="GO:0006260">
    <property type="term" value="P:DNA replication"/>
    <property type="evidence" value="ECO:0007669"/>
    <property type="project" value="UniProtKB-KW"/>
</dbReference>
<evidence type="ECO:0000256" key="1">
    <source>
        <dbReference type="ARBA" id="ARBA00022490"/>
    </source>
</evidence>
<evidence type="ECO:0000256" key="13">
    <source>
        <dbReference type="PROSITE-ProRule" id="PRU00546"/>
    </source>
</evidence>
<evidence type="ECO:0000259" key="15">
    <source>
        <dbReference type="PROSITE" id="PS50076"/>
    </source>
</evidence>
<feature type="repeat" description="CXXCXGXG motif" evidence="12">
    <location>
        <begin position="169"/>
        <end position="176"/>
    </location>
</feature>
<keyword evidence="3 12" id="KW-0479">Metal-binding</keyword>
<feature type="repeat" description="CXXCXGXG motif" evidence="12">
    <location>
        <begin position="155"/>
        <end position="162"/>
    </location>
</feature>
<feature type="domain" description="CR-type" evidence="16">
    <location>
        <begin position="142"/>
        <end position="221"/>
    </location>
</feature>
<dbReference type="GO" id="GO:0005737">
    <property type="term" value="C:cytoplasm"/>
    <property type="evidence" value="ECO:0007669"/>
    <property type="project" value="UniProtKB-SubCell"/>
</dbReference>
<evidence type="ECO:0000256" key="8">
    <source>
        <dbReference type="ARBA" id="ARBA00023186"/>
    </source>
</evidence>
<feature type="binding site" evidence="12">
    <location>
        <position position="169"/>
    </location>
    <ligand>
        <name>Zn(2+)</name>
        <dbReference type="ChEBI" id="CHEBI:29105"/>
        <label>2</label>
    </ligand>
</feature>
<comment type="subcellular location">
    <subcellularLocation>
        <location evidence="12">Cytoplasm</location>
    </subcellularLocation>
</comment>
<comment type="cofactor">
    <cofactor evidence="12">
        <name>Zn(2+)</name>
        <dbReference type="ChEBI" id="CHEBI:29105"/>
    </cofactor>
    <text evidence="12">Binds 2 Zn(2+) ions per monomer.</text>
</comment>
<feature type="repeat" description="CXXCXGXG motif" evidence="12">
    <location>
        <begin position="195"/>
        <end position="202"/>
    </location>
</feature>
<evidence type="ECO:0000256" key="2">
    <source>
        <dbReference type="ARBA" id="ARBA00022705"/>
    </source>
</evidence>
<comment type="function">
    <text evidence="9 12">Participates actively in the response to hyperosmotic and heat shock by preventing the aggregation of stress-denatured proteins and by disaggregating proteins, also in an autonomous, DnaK-independent fashion. Unfolded proteins bind initially to DnaJ; upon interaction with the DnaJ-bound protein, DnaK hydrolyzes its bound ATP, resulting in the formation of a stable complex. GrpE releases ADP from DnaK; ATP binding to DnaK triggers the release of the substrate protein, thus completing the reaction cycle. Several rounds of ATP-dependent interactions between DnaJ, DnaK and GrpE are required for fully efficient folding. Also involved, together with DnaK and GrpE, in the DNA replication of plasmids through activation of initiation proteins.</text>
</comment>
<evidence type="ECO:0000256" key="3">
    <source>
        <dbReference type="ARBA" id="ARBA00022723"/>
    </source>
</evidence>
<dbReference type="FunFam" id="1.10.287.110:FF:000034">
    <property type="entry name" value="Chaperone protein DnaJ"/>
    <property type="match status" value="1"/>
</dbReference>
<dbReference type="Pfam" id="PF01556">
    <property type="entry name" value="DnaJ_C"/>
    <property type="match status" value="1"/>
</dbReference>
<dbReference type="InterPro" id="IPR018253">
    <property type="entry name" value="DnaJ_domain_CS"/>
</dbReference>
<dbReference type="InterPro" id="IPR036410">
    <property type="entry name" value="HSP_DnaJ_Cys-rich_dom_sf"/>
</dbReference>
<dbReference type="PROSITE" id="PS50076">
    <property type="entry name" value="DNAJ_2"/>
    <property type="match status" value="1"/>
</dbReference>
<reference evidence="17 18" key="1">
    <citation type="journal article" date="2019" name="Nat. Microbiol.">
        <title>Mediterranean grassland soil C-N compound turnover is dependent on rainfall and depth, and is mediated by genomically divergent microorganisms.</title>
        <authorList>
            <person name="Diamond S."/>
            <person name="Andeer P.F."/>
            <person name="Li Z."/>
            <person name="Crits-Christoph A."/>
            <person name="Burstein D."/>
            <person name="Anantharaman K."/>
            <person name="Lane K.R."/>
            <person name="Thomas B.C."/>
            <person name="Pan C."/>
            <person name="Northen T.R."/>
            <person name="Banfield J.F."/>
        </authorList>
    </citation>
    <scope>NUCLEOTIDE SEQUENCE [LARGE SCALE GENOMIC DNA]</scope>
    <source>
        <strain evidence="17">WS_3</strain>
    </source>
</reference>
<feature type="zinc finger region" description="CR-type" evidence="13">
    <location>
        <begin position="142"/>
        <end position="221"/>
    </location>
</feature>
<keyword evidence="7 12" id="KW-0346">Stress response</keyword>
<dbReference type="PROSITE" id="PS00636">
    <property type="entry name" value="DNAJ_1"/>
    <property type="match status" value="1"/>
</dbReference>
<name>A0A538SJM2_UNCEI</name>
<keyword evidence="2 12" id="KW-0235">DNA replication</keyword>
<protein>
    <recommendedName>
        <fullName evidence="11 12">Chaperone protein DnaJ</fullName>
    </recommendedName>
</protein>
<dbReference type="CDD" id="cd06257">
    <property type="entry name" value="DnaJ"/>
    <property type="match status" value="1"/>
</dbReference>
<dbReference type="InterPro" id="IPR012724">
    <property type="entry name" value="DnaJ"/>
</dbReference>
<dbReference type="Proteomes" id="UP000320184">
    <property type="component" value="Unassembled WGS sequence"/>
</dbReference>
<dbReference type="HAMAP" id="MF_01152">
    <property type="entry name" value="DnaJ"/>
    <property type="match status" value="1"/>
</dbReference>
<evidence type="ECO:0000256" key="6">
    <source>
        <dbReference type="ARBA" id="ARBA00022833"/>
    </source>
</evidence>
<evidence type="ECO:0000259" key="16">
    <source>
        <dbReference type="PROSITE" id="PS51188"/>
    </source>
</evidence>
<keyword evidence="5 12" id="KW-0863">Zinc-finger</keyword>
<dbReference type="Pfam" id="PF00684">
    <property type="entry name" value="DnaJ_CXXCXGXG"/>
    <property type="match status" value="1"/>
</dbReference>
<comment type="domain">
    <text evidence="12">The J domain is necessary and sufficient to stimulate DnaK ATPase activity. Zinc center 1 plays an important role in the autonomous, DnaK-independent chaperone activity of DnaJ. Zinc center 2 is essential for interaction with DnaK and for DnaJ activity.</text>
</comment>
<feature type="binding site" evidence="12">
    <location>
        <position position="172"/>
    </location>
    <ligand>
        <name>Zn(2+)</name>
        <dbReference type="ChEBI" id="CHEBI:29105"/>
        <label>2</label>
    </ligand>
</feature>
<accession>A0A538SJM2</accession>
<feature type="region of interest" description="Disordered" evidence="14">
    <location>
        <begin position="362"/>
        <end position="381"/>
    </location>
</feature>
<dbReference type="NCBIfam" id="TIGR02349">
    <property type="entry name" value="DnaJ_bact"/>
    <property type="match status" value="1"/>
</dbReference>
<evidence type="ECO:0000256" key="11">
    <source>
        <dbReference type="ARBA" id="ARBA00067609"/>
    </source>
</evidence>